<keyword evidence="3" id="KW-0560">Oxidoreductase</keyword>
<feature type="domain" description="Prolyl 4-hydroxylase alpha subunit" evidence="4">
    <location>
        <begin position="51"/>
        <end position="250"/>
    </location>
</feature>
<dbReference type="InterPro" id="IPR044862">
    <property type="entry name" value="Pro_4_hyd_alph_FE2OG_OXY"/>
</dbReference>
<dbReference type="OrthoDB" id="27483at2759"/>
<sequence length="437" mass="48003">MDTAPFPENEKLILDLSNSMLTHLTTTPFSCSGRVPIPASQPVQLRFKGCGESLLVPLSVESEEQQRLFEALLNSMVPASFGRGTEEVFDEKYRRALKLDVADFLTSFCPYKAGIVDVVRRMLVPGDGKGEARTIRAGLYKLNVNSGPGGMFKAHVDTPRSEEQVASLVVCLPVAHEGGQLAVRHAGRELLYDWSQSHGVSSKEEDEEMAEQSSTSSPSAIYWAAFYSDCTHEVLPVTSGHRVTLTYNLYARTRFQPNTTQQPSIQPPPKQPSQLDGTQLLFSRDLASALANERFLPKGHVLAISLTHAYAHTSKHLDLIPARLKGGDLYLYAACAALGLRTFFRPVIECDPDDGEGMHRPFKVVGTKFEHMNTPHVLNKRFPEDAVAVAWPGTVLDKCKVTWLAPVSRGSKWEAAFGYAVVSFTFYAPGVGCLGVC</sequence>
<dbReference type="PANTHER" id="PTHR33099">
    <property type="entry name" value="FE2OG DIOXYGENASE DOMAIN-CONTAINING PROTEIN"/>
    <property type="match status" value="1"/>
</dbReference>
<dbReference type="EMBL" id="MU001640">
    <property type="protein sequence ID" value="KAF2480184.1"/>
    <property type="molecule type" value="Genomic_DNA"/>
</dbReference>
<keyword evidence="2" id="KW-0223">Dioxygenase</keyword>
<dbReference type="Pfam" id="PF13640">
    <property type="entry name" value="2OG-FeII_Oxy_3"/>
    <property type="match status" value="1"/>
</dbReference>
<dbReference type="GeneID" id="54475569"/>
<dbReference type="GO" id="GO:0016705">
    <property type="term" value="F:oxidoreductase activity, acting on paired donors, with incorporation or reduction of molecular oxygen"/>
    <property type="evidence" value="ECO:0007669"/>
    <property type="project" value="InterPro"/>
</dbReference>
<dbReference type="InterPro" id="IPR006620">
    <property type="entry name" value="Pro_4_hyd_alph"/>
</dbReference>
<evidence type="ECO:0000256" key="3">
    <source>
        <dbReference type="ARBA" id="ARBA00023002"/>
    </source>
</evidence>
<gene>
    <name evidence="5" type="ORF">BDY17DRAFT_303381</name>
</gene>
<name>A0A6A6PKI9_9PEZI</name>
<organism evidence="5 6">
    <name type="scientific">Neohortaea acidophila</name>
    <dbReference type="NCBI Taxonomy" id="245834"/>
    <lineage>
        <taxon>Eukaryota</taxon>
        <taxon>Fungi</taxon>
        <taxon>Dikarya</taxon>
        <taxon>Ascomycota</taxon>
        <taxon>Pezizomycotina</taxon>
        <taxon>Dothideomycetes</taxon>
        <taxon>Dothideomycetidae</taxon>
        <taxon>Mycosphaerellales</taxon>
        <taxon>Teratosphaeriaceae</taxon>
        <taxon>Neohortaea</taxon>
    </lineage>
</organism>
<protein>
    <recommendedName>
        <fullName evidence="4">Prolyl 4-hydroxylase alpha subunit domain-containing protein</fullName>
    </recommendedName>
</protein>
<dbReference type="GO" id="GO:0031418">
    <property type="term" value="F:L-ascorbic acid binding"/>
    <property type="evidence" value="ECO:0007669"/>
    <property type="project" value="InterPro"/>
</dbReference>
<dbReference type="RefSeq" id="XP_033586754.1">
    <property type="nucleotide sequence ID" value="XM_033734567.1"/>
</dbReference>
<dbReference type="GO" id="GO:0005506">
    <property type="term" value="F:iron ion binding"/>
    <property type="evidence" value="ECO:0007669"/>
    <property type="project" value="InterPro"/>
</dbReference>
<dbReference type="Proteomes" id="UP000799767">
    <property type="component" value="Unassembled WGS sequence"/>
</dbReference>
<dbReference type="GO" id="GO:0051213">
    <property type="term" value="F:dioxygenase activity"/>
    <property type="evidence" value="ECO:0007669"/>
    <property type="project" value="UniProtKB-KW"/>
</dbReference>
<keyword evidence="6" id="KW-1185">Reference proteome</keyword>
<comment type="cofactor">
    <cofactor evidence="1">
        <name>L-ascorbate</name>
        <dbReference type="ChEBI" id="CHEBI:38290"/>
    </cofactor>
</comment>
<dbReference type="PANTHER" id="PTHR33099:SF7">
    <property type="entry name" value="MYND-TYPE DOMAIN-CONTAINING PROTEIN"/>
    <property type="match status" value="1"/>
</dbReference>
<accession>A0A6A6PKI9</accession>
<evidence type="ECO:0000256" key="1">
    <source>
        <dbReference type="ARBA" id="ARBA00001961"/>
    </source>
</evidence>
<proteinExistence type="predicted"/>
<dbReference type="SMART" id="SM00702">
    <property type="entry name" value="P4Hc"/>
    <property type="match status" value="1"/>
</dbReference>
<evidence type="ECO:0000259" key="4">
    <source>
        <dbReference type="SMART" id="SM00702"/>
    </source>
</evidence>
<reference evidence="5" key="1">
    <citation type="journal article" date="2020" name="Stud. Mycol.">
        <title>101 Dothideomycetes genomes: a test case for predicting lifestyles and emergence of pathogens.</title>
        <authorList>
            <person name="Haridas S."/>
            <person name="Albert R."/>
            <person name="Binder M."/>
            <person name="Bloem J."/>
            <person name="Labutti K."/>
            <person name="Salamov A."/>
            <person name="Andreopoulos B."/>
            <person name="Baker S."/>
            <person name="Barry K."/>
            <person name="Bills G."/>
            <person name="Bluhm B."/>
            <person name="Cannon C."/>
            <person name="Castanera R."/>
            <person name="Culley D."/>
            <person name="Daum C."/>
            <person name="Ezra D."/>
            <person name="Gonzalez J."/>
            <person name="Henrissat B."/>
            <person name="Kuo A."/>
            <person name="Liang C."/>
            <person name="Lipzen A."/>
            <person name="Lutzoni F."/>
            <person name="Magnuson J."/>
            <person name="Mondo S."/>
            <person name="Nolan M."/>
            <person name="Ohm R."/>
            <person name="Pangilinan J."/>
            <person name="Park H.-J."/>
            <person name="Ramirez L."/>
            <person name="Alfaro M."/>
            <person name="Sun H."/>
            <person name="Tritt A."/>
            <person name="Yoshinaga Y."/>
            <person name="Zwiers L.-H."/>
            <person name="Turgeon B."/>
            <person name="Goodwin S."/>
            <person name="Spatafora J."/>
            <person name="Crous P."/>
            <person name="Grigoriev I."/>
        </authorList>
    </citation>
    <scope>NUCLEOTIDE SEQUENCE</scope>
    <source>
        <strain evidence="5">CBS 113389</strain>
    </source>
</reference>
<evidence type="ECO:0000256" key="2">
    <source>
        <dbReference type="ARBA" id="ARBA00022964"/>
    </source>
</evidence>
<dbReference type="AlphaFoldDB" id="A0A6A6PKI9"/>
<evidence type="ECO:0000313" key="5">
    <source>
        <dbReference type="EMBL" id="KAF2480184.1"/>
    </source>
</evidence>
<evidence type="ECO:0000313" key="6">
    <source>
        <dbReference type="Proteomes" id="UP000799767"/>
    </source>
</evidence>
<dbReference type="Gene3D" id="2.60.120.620">
    <property type="entry name" value="q2cbj1_9rhob like domain"/>
    <property type="match status" value="1"/>
</dbReference>